<dbReference type="Pfam" id="PF00593">
    <property type="entry name" value="TonB_dep_Rec_b-barrel"/>
    <property type="match status" value="1"/>
</dbReference>
<dbReference type="Gene3D" id="2.170.130.10">
    <property type="entry name" value="TonB-dependent receptor, plug domain"/>
    <property type="match status" value="1"/>
</dbReference>
<dbReference type="Pfam" id="PF07715">
    <property type="entry name" value="Plug"/>
    <property type="match status" value="1"/>
</dbReference>
<dbReference type="GO" id="GO:0015344">
    <property type="term" value="F:siderophore uptake transmembrane transporter activity"/>
    <property type="evidence" value="ECO:0007669"/>
    <property type="project" value="TreeGrafter"/>
</dbReference>
<evidence type="ECO:0000256" key="4">
    <source>
        <dbReference type="ARBA" id="ARBA00022692"/>
    </source>
</evidence>
<evidence type="ECO:0000259" key="10">
    <source>
        <dbReference type="Pfam" id="PF00593"/>
    </source>
</evidence>
<evidence type="ECO:0000259" key="11">
    <source>
        <dbReference type="Pfam" id="PF07715"/>
    </source>
</evidence>
<keyword evidence="6 8" id="KW-0472">Membrane</keyword>
<keyword evidence="13" id="KW-1185">Reference proteome</keyword>
<gene>
    <name evidence="12" type="ORF">DWB61_14030</name>
</gene>
<dbReference type="AlphaFoldDB" id="A0A425XYL1"/>
<dbReference type="RefSeq" id="WP_125031517.1">
    <property type="nucleotide sequence ID" value="NZ_JAPXVP010000014.1"/>
</dbReference>
<feature type="domain" description="TonB-dependent receptor plug" evidence="11">
    <location>
        <begin position="51"/>
        <end position="159"/>
    </location>
</feature>
<evidence type="ECO:0000256" key="8">
    <source>
        <dbReference type="PROSITE-ProRule" id="PRU01360"/>
    </source>
</evidence>
<dbReference type="PANTHER" id="PTHR30069:SF28">
    <property type="entry name" value="TONB-DEPENDENT RECEPTOR YNCD-RELATED"/>
    <property type="match status" value="1"/>
</dbReference>
<keyword evidence="2 8" id="KW-0813">Transport</keyword>
<dbReference type="InterPro" id="IPR000531">
    <property type="entry name" value="Beta-barrel_TonB"/>
</dbReference>
<evidence type="ECO:0000256" key="9">
    <source>
        <dbReference type="RuleBase" id="RU003357"/>
    </source>
</evidence>
<name>A0A425XYL1_9BACT</name>
<dbReference type="InterPro" id="IPR012910">
    <property type="entry name" value="Plug_dom"/>
</dbReference>
<keyword evidence="7 8" id="KW-0998">Cell outer membrane</keyword>
<evidence type="ECO:0000256" key="5">
    <source>
        <dbReference type="ARBA" id="ARBA00023077"/>
    </source>
</evidence>
<keyword evidence="4 8" id="KW-0812">Transmembrane</keyword>
<dbReference type="GO" id="GO:0009279">
    <property type="term" value="C:cell outer membrane"/>
    <property type="evidence" value="ECO:0007669"/>
    <property type="project" value="UniProtKB-SubCell"/>
</dbReference>
<dbReference type="GO" id="GO:0044718">
    <property type="term" value="P:siderophore transmembrane transport"/>
    <property type="evidence" value="ECO:0007669"/>
    <property type="project" value="TreeGrafter"/>
</dbReference>
<reference evidence="12 13" key="1">
    <citation type="submission" date="2018-07" db="EMBL/GenBank/DDBJ databases">
        <title>Draft genome sequence of Ancylomarina sp. M1P.</title>
        <authorList>
            <person name="Yadav S."/>
            <person name="Villanueva L."/>
            <person name="Damste J.S.S."/>
        </authorList>
    </citation>
    <scope>NUCLEOTIDE SEQUENCE [LARGE SCALE GENOMIC DNA]</scope>
    <source>
        <strain evidence="12 13">M1P</strain>
    </source>
</reference>
<dbReference type="SUPFAM" id="SSF56935">
    <property type="entry name" value="Porins"/>
    <property type="match status" value="1"/>
</dbReference>
<evidence type="ECO:0000256" key="1">
    <source>
        <dbReference type="ARBA" id="ARBA00004571"/>
    </source>
</evidence>
<keyword evidence="12" id="KW-0675">Receptor</keyword>
<evidence type="ECO:0000313" key="13">
    <source>
        <dbReference type="Proteomes" id="UP000285794"/>
    </source>
</evidence>
<protein>
    <submittedName>
        <fullName evidence="12">TonB-dependent receptor</fullName>
    </submittedName>
</protein>
<comment type="similarity">
    <text evidence="8 9">Belongs to the TonB-dependent receptor family.</text>
</comment>
<dbReference type="PANTHER" id="PTHR30069">
    <property type="entry name" value="TONB-DEPENDENT OUTER MEMBRANE RECEPTOR"/>
    <property type="match status" value="1"/>
</dbReference>
<dbReference type="OrthoDB" id="9775095at2"/>
<feature type="domain" description="TonB-dependent receptor-like beta-barrel" evidence="10">
    <location>
        <begin position="207"/>
        <end position="646"/>
    </location>
</feature>
<dbReference type="InterPro" id="IPR036942">
    <property type="entry name" value="Beta-barrel_TonB_sf"/>
</dbReference>
<evidence type="ECO:0000256" key="2">
    <source>
        <dbReference type="ARBA" id="ARBA00022448"/>
    </source>
</evidence>
<dbReference type="Gene3D" id="2.40.170.20">
    <property type="entry name" value="TonB-dependent receptor, beta-barrel domain"/>
    <property type="match status" value="1"/>
</dbReference>
<evidence type="ECO:0000256" key="6">
    <source>
        <dbReference type="ARBA" id="ARBA00023136"/>
    </source>
</evidence>
<evidence type="ECO:0000256" key="3">
    <source>
        <dbReference type="ARBA" id="ARBA00022452"/>
    </source>
</evidence>
<comment type="subcellular location">
    <subcellularLocation>
        <location evidence="1 8">Cell outer membrane</location>
        <topology evidence="1 8">Multi-pass membrane protein</topology>
    </subcellularLocation>
</comment>
<sequence length="681" mass="77694">MNPIKPIIFCLVLLPILAISQETKKQDTLIRYTLETINVKASRIESTFNQLPYAYSVLKTKQEDQFKPQLSLQEFINQIPGLYSQNANNFAQDLRISIRGFGSRSAFGIRGIKLIIDGIPETTPDGQGQLDNLNLGIIKQIEVIRGAASSLYGNASGGVIAIQTKKNFAQPFSKLRTSIGAFAMQNHSISTGFGIKRATYFIHGAYTSSNAYREHSRFKQYAFNTNVSYILSSRYKLNIILNYLNSPVAQDPGGLNMEEVKTDRQQARNTNLQFKTEESVKQLKIGLALKGRINVGLDLDAYTFLSYRDFIGKLPFEYGGLINLYRNYGGHGASLTYKNSKNKFKLGYDINFQSDNRKRYENLDGFQGNITLNQQEKFGNIGLYLLDHFSSGRWNLTGGFRFDWNKLKAQDRILIDGDQSDILTYRRINPSLRFAYNVINNQKIFTGISTSFETPSLSELSANPQGEQGFNHKLKPQTAVNYEIGLKGQISEQIYYQFNYFFIKTKNDLVPYEIETSPGRSFYRNAGKTNRNGLEFEMTYRPNKNWKLNTSYTFSNIKYKDYWVGDSNFKGNYLPGIPKKLASISLEYQSQKDFYINFQTNYIGSLYADDANTVKIPSYFLSKLNLGYSHQYKGLTVKPFLGISNLFNQKYNDNIRINAFGQRYFEPAPNINIYAGILLKI</sequence>
<dbReference type="EMBL" id="QQWG01000016">
    <property type="protein sequence ID" value="RRG19861.1"/>
    <property type="molecule type" value="Genomic_DNA"/>
</dbReference>
<dbReference type="PROSITE" id="PS52016">
    <property type="entry name" value="TONB_DEPENDENT_REC_3"/>
    <property type="match status" value="1"/>
</dbReference>
<dbReference type="CDD" id="cd01347">
    <property type="entry name" value="ligand_gated_channel"/>
    <property type="match status" value="1"/>
</dbReference>
<dbReference type="InterPro" id="IPR039426">
    <property type="entry name" value="TonB-dep_rcpt-like"/>
</dbReference>
<accession>A0A425XYL1</accession>
<organism evidence="12 13">
    <name type="scientific">Ancylomarina euxinus</name>
    <dbReference type="NCBI Taxonomy" id="2283627"/>
    <lineage>
        <taxon>Bacteria</taxon>
        <taxon>Pseudomonadati</taxon>
        <taxon>Bacteroidota</taxon>
        <taxon>Bacteroidia</taxon>
        <taxon>Marinilabiliales</taxon>
        <taxon>Marinifilaceae</taxon>
        <taxon>Ancylomarina</taxon>
    </lineage>
</organism>
<comment type="caution">
    <text evidence="12">The sequence shown here is derived from an EMBL/GenBank/DDBJ whole genome shotgun (WGS) entry which is preliminary data.</text>
</comment>
<keyword evidence="5 9" id="KW-0798">TonB box</keyword>
<evidence type="ECO:0000256" key="7">
    <source>
        <dbReference type="ARBA" id="ARBA00023237"/>
    </source>
</evidence>
<evidence type="ECO:0000313" key="12">
    <source>
        <dbReference type="EMBL" id="RRG19861.1"/>
    </source>
</evidence>
<keyword evidence="3 8" id="KW-1134">Transmembrane beta strand</keyword>
<dbReference type="InterPro" id="IPR037066">
    <property type="entry name" value="Plug_dom_sf"/>
</dbReference>
<proteinExistence type="inferred from homology"/>
<dbReference type="Proteomes" id="UP000285794">
    <property type="component" value="Unassembled WGS sequence"/>
</dbReference>